<reference evidence="3" key="1">
    <citation type="submission" date="2021-03" db="EMBL/GenBank/DDBJ databases">
        <title>Revisited historic fungal species revealed as producer of novel bioactive compounds through whole genome sequencing and comparative genomics.</title>
        <authorList>
            <person name="Vignolle G.A."/>
            <person name="Hochenegger N."/>
            <person name="Mach R.L."/>
            <person name="Mach-Aigner A.R."/>
            <person name="Javad Rahimi M."/>
            <person name="Salim K.A."/>
            <person name="Chan C.M."/>
            <person name="Lim L.B.L."/>
            <person name="Cai F."/>
            <person name="Druzhinina I.S."/>
            <person name="U'Ren J.M."/>
            <person name="Derntl C."/>
        </authorList>
    </citation>
    <scope>NUCLEOTIDE SEQUENCE</scope>
    <source>
        <strain evidence="3">TUCIM 5799</strain>
    </source>
</reference>
<feature type="coiled-coil region" evidence="1">
    <location>
        <begin position="60"/>
        <end position="91"/>
    </location>
</feature>
<keyword evidence="1" id="KW-0175">Coiled coil</keyword>
<name>A0A9P9WLI4_9PEZI</name>
<dbReference type="EMBL" id="JAFIMR010000015">
    <property type="protein sequence ID" value="KAI1869444.1"/>
    <property type="molecule type" value="Genomic_DNA"/>
</dbReference>
<evidence type="ECO:0000256" key="1">
    <source>
        <dbReference type="SAM" id="Coils"/>
    </source>
</evidence>
<dbReference type="Proteomes" id="UP000829685">
    <property type="component" value="Unassembled WGS sequence"/>
</dbReference>
<proteinExistence type="predicted"/>
<dbReference type="AlphaFoldDB" id="A0A9P9WLI4"/>
<comment type="caution">
    <text evidence="3">The sequence shown here is derived from an EMBL/GenBank/DDBJ whole genome shotgun (WGS) entry which is preliminary data.</text>
</comment>
<keyword evidence="4" id="KW-1185">Reference proteome</keyword>
<feature type="region of interest" description="Disordered" evidence="2">
    <location>
        <begin position="1"/>
        <end position="32"/>
    </location>
</feature>
<organism evidence="3 4">
    <name type="scientific">Neoarthrinium moseri</name>
    <dbReference type="NCBI Taxonomy" id="1658444"/>
    <lineage>
        <taxon>Eukaryota</taxon>
        <taxon>Fungi</taxon>
        <taxon>Dikarya</taxon>
        <taxon>Ascomycota</taxon>
        <taxon>Pezizomycotina</taxon>
        <taxon>Sordariomycetes</taxon>
        <taxon>Xylariomycetidae</taxon>
        <taxon>Amphisphaeriales</taxon>
        <taxon>Apiosporaceae</taxon>
        <taxon>Neoarthrinium</taxon>
    </lineage>
</organism>
<accession>A0A9P9WLI4</accession>
<gene>
    <name evidence="3" type="ORF">JX265_006534</name>
</gene>
<sequence>MPPKRGIKRKGAENPELSDGMPEFGGPDNSKRLYHRDFEDWARQMAKINRFEAAQSKEIVKKFSQKAEKQKQQLEEYLKDQEEALKKYHQRFLAAYKKVYSSVASASPTRNSASKQAKHDVPEDADLLRQAQGIVAGCRLLIQSYKDTDEDLKTQKIELPTATWSKDKQDIKELLNCGREHGERIIEGLLAPHTYSASEGHEKLGGHEQAAAELFAESRKKIGEDCWGSVAFEQIEGFKGLTETMAPRRER</sequence>
<protein>
    <submittedName>
        <fullName evidence="3">Uncharacterized protein</fullName>
    </submittedName>
</protein>
<evidence type="ECO:0000313" key="4">
    <source>
        <dbReference type="Proteomes" id="UP000829685"/>
    </source>
</evidence>
<evidence type="ECO:0000256" key="2">
    <source>
        <dbReference type="SAM" id="MobiDB-lite"/>
    </source>
</evidence>
<evidence type="ECO:0000313" key="3">
    <source>
        <dbReference type="EMBL" id="KAI1869444.1"/>
    </source>
</evidence>